<proteinExistence type="predicted"/>
<keyword evidence="2" id="KW-0812">Transmembrane</keyword>
<evidence type="ECO:0000256" key="1">
    <source>
        <dbReference type="ARBA" id="ARBA00022737"/>
    </source>
</evidence>
<feature type="domain" description="MucBP" evidence="3">
    <location>
        <begin position="213"/>
        <end position="275"/>
    </location>
</feature>
<feature type="domain" description="MucBP" evidence="3">
    <location>
        <begin position="291"/>
        <end position="347"/>
    </location>
</feature>
<dbReference type="NCBIfam" id="TIGR01167">
    <property type="entry name" value="LPXTG_anchor"/>
    <property type="match status" value="1"/>
</dbReference>
<accession>A0A162MEP6</accession>
<dbReference type="InterPro" id="IPR009459">
    <property type="entry name" value="MucBP_dom"/>
</dbReference>
<dbReference type="PROSITE" id="PS51257">
    <property type="entry name" value="PROKAR_LIPOPROTEIN"/>
    <property type="match status" value="1"/>
</dbReference>
<comment type="caution">
    <text evidence="4">The sequence shown here is derived from an EMBL/GenBank/DDBJ whole genome shotgun (WGS) entry which is preliminary data.</text>
</comment>
<dbReference type="PATRIC" id="fig|520767.4.peg.1640"/>
<dbReference type="Gene3D" id="3.10.20.320">
    <property type="entry name" value="Putative peptidoglycan bound protein (lpxtg motif)"/>
    <property type="match status" value="3"/>
</dbReference>
<dbReference type="OrthoDB" id="283370at2"/>
<keyword evidence="2" id="KW-0472">Membrane</keyword>
<dbReference type="Proteomes" id="UP000075737">
    <property type="component" value="Unassembled WGS sequence"/>
</dbReference>
<sequence>MKSILRKTISLFLITLIIVACFLPNIIFAKGKETSVHVFFTTSYEVDSVFLELTGRSLEMNKQGGHWMVKDDGIDVGVNLLGVTVNFLVNDEIISQFYPASKLNITPEGSDGEGSINIRMGVIEPEPEEPTQSTLTVKYMLDGTGTEIASADTYTQEEGSTITINAKQINGYTLKSGQSSSYTYTFEDSDFEYIFWYVAVEEPEEPEVTQSTLTVKYMLDGTGTEIASADTYTQDEGSILTVNAKEIEGYELKSGQSSSYTHTFGDTDAEYTFWYLAIEEPEEPEITQSTLTVKYMVDGTGTVLYTETFTQDEGTSIEITAKAFEGYELKEDQAGSYQYTFGDSDFEYIFWYVAVEEPEEPEVTQSTLTVKYMLDGTGTEIASADTYTQEEGSTITINAKQINGYTLKSGQSSSYTHTFDSENGEYIFWYVAVETPGEPLSPGGSTGEPVYYSNLTVYYALAGSDPVEYLRGPDVFNRRSGTSLTITAPEFAGYVLRSQGTYIHTFTLEDATYTFFYDKIVEAEAPQVPLGGAFEGPIGSEGNTEIEVPEQQVPLAEPTPPLNKIPQTGGVAPEIFYAAGLSLISLGSILNKRRSNRK</sequence>
<keyword evidence="1" id="KW-0677">Repeat</keyword>
<dbReference type="AlphaFoldDB" id="A0A162MEP6"/>
<evidence type="ECO:0000313" key="4">
    <source>
        <dbReference type="EMBL" id="KYO65497.1"/>
    </source>
</evidence>
<dbReference type="EMBL" id="LOHZ01000033">
    <property type="protein sequence ID" value="KYO65497.1"/>
    <property type="molecule type" value="Genomic_DNA"/>
</dbReference>
<reference evidence="4 5" key="1">
    <citation type="submission" date="2015-12" db="EMBL/GenBank/DDBJ databases">
        <title>Draft genome of Thermovenabulum gondwanense isolated from a red thermophilic microbial mat colonisisng an outflow channel of a bore well.</title>
        <authorList>
            <person name="Patel B.K."/>
        </authorList>
    </citation>
    <scope>NUCLEOTIDE SEQUENCE [LARGE SCALE GENOMIC DNA]</scope>
    <source>
        <strain evidence="4 5">R270</strain>
    </source>
</reference>
<keyword evidence="5" id="KW-1185">Reference proteome</keyword>
<evidence type="ECO:0000259" key="3">
    <source>
        <dbReference type="Pfam" id="PF06458"/>
    </source>
</evidence>
<keyword evidence="2" id="KW-1133">Transmembrane helix</keyword>
<dbReference type="RefSeq" id="WP_068748654.1">
    <property type="nucleotide sequence ID" value="NZ_LOHZ01000033.1"/>
</dbReference>
<feature type="domain" description="MucBP" evidence="3">
    <location>
        <begin position="368"/>
        <end position="430"/>
    </location>
</feature>
<feature type="domain" description="MucBP" evidence="3">
    <location>
        <begin position="135"/>
        <end position="194"/>
    </location>
</feature>
<feature type="transmembrane region" description="Helical" evidence="2">
    <location>
        <begin position="575"/>
        <end position="591"/>
    </location>
</feature>
<dbReference type="STRING" id="520767.ATZ99_15330"/>
<organism evidence="4 5">
    <name type="scientific">Thermovenabulum gondwanense</name>
    <dbReference type="NCBI Taxonomy" id="520767"/>
    <lineage>
        <taxon>Bacteria</taxon>
        <taxon>Bacillati</taxon>
        <taxon>Bacillota</taxon>
        <taxon>Clostridia</taxon>
        <taxon>Thermosediminibacterales</taxon>
        <taxon>Thermosediminibacteraceae</taxon>
        <taxon>Thermovenabulum</taxon>
    </lineage>
</organism>
<protein>
    <recommendedName>
        <fullName evidence="3">MucBP domain-containing protein</fullName>
    </recommendedName>
</protein>
<name>A0A162MEP6_9FIRM</name>
<evidence type="ECO:0000256" key="2">
    <source>
        <dbReference type="SAM" id="Phobius"/>
    </source>
</evidence>
<evidence type="ECO:0000313" key="5">
    <source>
        <dbReference type="Proteomes" id="UP000075737"/>
    </source>
</evidence>
<gene>
    <name evidence="4" type="ORF">ATZ99_15330</name>
</gene>
<dbReference type="Pfam" id="PF06458">
    <property type="entry name" value="MucBP"/>
    <property type="match status" value="4"/>
</dbReference>